<dbReference type="EMBL" id="JARJCN010000075">
    <property type="protein sequence ID" value="KAJ7077124.1"/>
    <property type="molecule type" value="Genomic_DNA"/>
</dbReference>
<reference evidence="2" key="1">
    <citation type="submission" date="2023-03" db="EMBL/GenBank/DDBJ databases">
        <title>Massive genome expansion in bonnet fungi (Mycena s.s.) driven by repeated elements and novel gene families across ecological guilds.</title>
        <authorList>
            <consortium name="Lawrence Berkeley National Laboratory"/>
            <person name="Harder C.B."/>
            <person name="Miyauchi S."/>
            <person name="Viragh M."/>
            <person name="Kuo A."/>
            <person name="Thoen E."/>
            <person name="Andreopoulos B."/>
            <person name="Lu D."/>
            <person name="Skrede I."/>
            <person name="Drula E."/>
            <person name="Henrissat B."/>
            <person name="Morin E."/>
            <person name="Kohler A."/>
            <person name="Barry K."/>
            <person name="LaButti K."/>
            <person name="Morin E."/>
            <person name="Salamov A."/>
            <person name="Lipzen A."/>
            <person name="Mereny Z."/>
            <person name="Hegedus B."/>
            <person name="Baldrian P."/>
            <person name="Stursova M."/>
            <person name="Weitz H."/>
            <person name="Taylor A."/>
            <person name="Grigoriev I.V."/>
            <person name="Nagy L.G."/>
            <person name="Martin F."/>
            <person name="Kauserud H."/>
        </authorList>
    </citation>
    <scope>NUCLEOTIDE SEQUENCE</scope>
    <source>
        <strain evidence="2">CBHHK173m</strain>
    </source>
</reference>
<keyword evidence="1" id="KW-0732">Signal</keyword>
<proteinExistence type="predicted"/>
<evidence type="ECO:0008006" key="4">
    <source>
        <dbReference type="Google" id="ProtNLM"/>
    </source>
</evidence>
<evidence type="ECO:0000313" key="2">
    <source>
        <dbReference type="EMBL" id="KAJ7077124.1"/>
    </source>
</evidence>
<dbReference type="Proteomes" id="UP001222325">
    <property type="component" value="Unassembled WGS sequence"/>
</dbReference>
<protein>
    <recommendedName>
        <fullName evidence="4">Secreted protein</fullName>
    </recommendedName>
</protein>
<accession>A0AAD6TRP9</accession>
<feature type="chain" id="PRO_5041934362" description="Secreted protein" evidence="1">
    <location>
        <begin position="32"/>
        <end position="125"/>
    </location>
</feature>
<comment type="caution">
    <text evidence="2">The sequence shown here is derived from an EMBL/GenBank/DDBJ whole genome shotgun (WGS) entry which is preliminary data.</text>
</comment>
<organism evidence="2 3">
    <name type="scientific">Mycena belliarum</name>
    <dbReference type="NCBI Taxonomy" id="1033014"/>
    <lineage>
        <taxon>Eukaryota</taxon>
        <taxon>Fungi</taxon>
        <taxon>Dikarya</taxon>
        <taxon>Basidiomycota</taxon>
        <taxon>Agaricomycotina</taxon>
        <taxon>Agaricomycetes</taxon>
        <taxon>Agaricomycetidae</taxon>
        <taxon>Agaricales</taxon>
        <taxon>Marasmiineae</taxon>
        <taxon>Mycenaceae</taxon>
        <taxon>Mycena</taxon>
    </lineage>
</organism>
<feature type="signal peptide" evidence="1">
    <location>
        <begin position="1"/>
        <end position="31"/>
    </location>
</feature>
<name>A0AAD6TRP9_9AGAR</name>
<sequence>MPRPAFAKTEPSWSISLLLIEWLILYQITSPATPGWGVLFHWPALGLCYVSMKDTAPSVAGLFPHCSTTLFPHPHFHSSGASVSTTSSQSRRTLFRHIRTTELRSTHRYRGFHVIRHVQTNTDSA</sequence>
<evidence type="ECO:0000313" key="3">
    <source>
        <dbReference type="Proteomes" id="UP001222325"/>
    </source>
</evidence>
<dbReference type="AlphaFoldDB" id="A0AAD6TRP9"/>
<gene>
    <name evidence="2" type="ORF">B0H15DRAFT_568618</name>
</gene>
<keyword evidence="3" id="KW-1185">Reference proteome</keyword>
<evidence type="ECO:0000256" key="1">
    <source>
        <dbReference type="SAM" id="SignalP"/>
    </source>
</evidence>